<comment type="caution">
    <text evidence="3">The sequence shown here is derived from an EMBL/GenBank/DDBJ whole genome shotgun (WGS) entry which is preliminary data.</text>
</comment>
<feature type="compositionally biased region" description="Polar residues" evidence="2">
    <location>
        <begin position="404"/>
        <end position="414"/>
    </location>
</feature>
<feature type="compositionally biased region" description="Polar residues" evidence="2">
    <location>
        <begin position="256"/>
        <end position="267"/>
    </location>
</feature>
<dbReference type="Proteomes" id="UP001383192">
    <property type="component" value="Unassembled WGS sequence"/>
</dbReference>
<proteinExistence type="predicted"/>
<feature type="compositionally biased region" description="Polar residues" evidence="2">
    <location>
        <begin position="225"/>
        <end position="235"/>
    </location>
</feature>
<dbReference type="AlphaFoldDB" id="A0AAW0BZD8"/>
<keyword evidence="4" id="KW-1185">Reference proteome</keyword>
<accession>A0AAW0BZD8</accession>
<protein>
    <submittedName>
        <fullName evidence="3">Uncharacterized protein</fullName>
    </submittedName>
</protein>
<evidence type="ECO:0000313" key="3">
    <source>
        <dbReference type="EMBL" id="KAK7032172.1"/>
    </source>
</evidence>
<feature type="region of interest" description="Disordered" evidence="2">
    <location>
        <begin position="359"/>
        <end position="555"/>
    </location>
</feature>
<feature type="region of interest" description="Disordered" evidence="2">
    <location>
        <begin position="321"/>
        <end position="344"/>
    </location>
</feature>
<organism evidence="3 4">
    <name type="scientific">Paramarasmius palmivorus</name>
    <dbReference type="NCBI Taxonomy" id="297713"/>
    <lineage>
        <taxon>Eukaryota</taxon>
        <taxon>Fungi</taxon>
        <taxon>Dikarya</taxon>
        <taxon>Basidiomycota</taxon>
        <taxon>Agaricomycotina</taxon>
        <taxon>Agaricomycetes</taxon>
        <taxon>Agaricomycetidae</taxon>
        <taxon>Agaricales</taxon>
        <taxon>Marasmiineae</taxon>
        <taxon>Marasmiaceae</taxon>
        <taxon>Paramarasmius</taxon>
    </lineage>
</organism>
<keyword evidence="1" id="KW-0175">Coiled coil</keyword>
<gene>
    <name evidence="3" type="ORF">VNI00_013346</name>
</gene>
<evidence type="ECO:0000256" key="2">
    <source>
        <dbReference type="SAM" id="MobiDB-lite"/>
    </source>
</evidence>
<reference evidence="3 4" key="1">
    <citation type="submission" date="2024-01" db="EMBL/GenBank/DDBJ databases">
        <title>A draft genome for a cacao thread blight-causing isolate of Paramarasmius palmivorus.</title>
        <authorList>
            <person name="Baruah I.K."/>
            <person name="Bukari Y."/>
            <person name="Amoako-Attah I."/>
            <person name="Meinhardt L.W."/>
            <person name="Bailey B.A."/>
            <person name="Cohen S.P."/>
        </authorList>
    </citation>
    <scope>NUCLEOTIDE SEQUENCE [LARGE SCALE GENOMIC DNA]</scope>
    <source>
        <strain evidence="3 4">GH-12</strain>
    </source>
</reference>
<sequence length="649" mass="72023">MPPKPKFKPLKKYTQPSDEKFIVVSKPWIHISKSAFIYAIGGWLECASGTRPLAIYHMGVNNARNYIIVSLPSSVDITQLLGSHRPSEFIKDDPQHAKLKATEDDSWIYEYNYGAHGDPSESASSLSIIERKTEILLEQWDMSIPEHGPVESSPFKRGEDYPPPRLCPPVPGFHCEVARRIPTNILEKLQAREEQVLAEKQAAQAAAAAEAARLAEEQRSLLRPSNVQPPDSTMFTPYVPPSHLYPKPNGGIVQVPQDTPEPSTSDPQIGKIGKMDPYEEDEAANFLLQSGPPIKQEDTTQHEHTLFVHEARIKEENTSNTFPAIPTQDATAQPTVKPEPAPPSEELCRLHETYMALQGNSRHRSPAIKPEPVDNPLLGNPNPDDTTTRGLNCRIKSEPAEVPLSQSAPTSASIKQEPRADSASSSQPDIKKEEEKYMASNPSAPSWRRRRERNIDAVFGDDPTPSTTTNLSGPPVRQESPAVKSEHRAGQLPSSSTTHPKIKEEETSMHAPSGSRASVSASAWGRKRERNSDAVYGNTNPHHARSGPHTKNERYTGSVKREYDDCVQIDDLYHINLQMVYGLPPSLSQSQMAQEDWTDIQETAVAMVIIHGGTLILKKKANRLLLGLLLLPNSSFILTDGRKRVKREY</sequence>
<feature type="coiled-coil region" evidence="1">
    <location>
        <begin position="186"/>
        <end position="217"/>
    </location>
</feature>
<feature type="region of interest" description="Disordered" evidence="2">
    <location>
        <begin position="224"/>
        <end position="268"/>
    </location>
</feature>
<feature type="compositionally biased region" description="Polar residues" evidence="2">
    <location>
        <begin position="321"/>
        <end position="334"/>
    </location>
</feature>
<evidence type="ECO:0000313" key="4">
    <source>
        <dbReference type="Proteomes" id="UP001383192"/>
    </source>
</evidence>
<evidence type="ECO:0000256" key="1">
    <source>
        <dbReference type="SAM" id="Coils"/>
    </source>
</evidence>
<name>A0AAW0BZD8_9AGAR</name>
<dbReference type="EMBL" id="JAYKXP010000067">
    <property type="protein sequence ID" value="KAK7032172.1"/>
    <property type="molecule type" value="Genomic_DNA"/>
</dbReference>